<dbReference type="SFLD" id="SFLDS00003">
    <property type="entry name" value="Haloacid_Dehalogenase"/>
    <property type="match status" value="1"/>
</dbReference>
<dbReference type="InterPro" id="IPR023214">
    <property type="entry name" value="HAD_sf"/>
</dbReference>
<dbReference type="SUPFAM" id="SSF56784">
    <property type="entry name" value="HAD-like"/>
    <property type="match status" value="1"/>
</dbReference>
<dbReference type="EMBL" id="QSJI01000002">
    <property type="protein sequence ID" value="RHD56533.1"/>
    <property type="molecule type" value="Genomic_DNA"/>
</dbReference>
<dbReference type="Proteomes" id="UP000286050">
    <property type="component" value="Unassembled WGS sequence"/>
</dbReference>
<accession>A0A414FY57</accession>
<dbReference type="Pfam" id="PF08282">
    <property type="entry name" value="Hydrolase_3"/>
    <property type="match status" value="1"/>
</dbReference>
<dbReference type="SFLD" id="SFLDG01140">
    <property type="entry name" value="C2.B:_Phosphomannomutase_and_P"/>
    <property type="match status" value="1"/>
</dbReference>
<proteinExistence type="predicted"/>
<dbReference type="InterPro" id="IPR036412">
    <property type="entry name" value="HAD-like_sf"/>
</dbReference>
<protein>
    <submittedName>
        <fullName evidence="1">Cof-type HAD-IIB family hydrolase</fullName>
    </submittedName>
</protein>
<dbReference type="GO" id="GO:0016791">
    <property type="term" value="F:phosphatase activity"/>
    <property type="evidence" value="ECO:0007669"/>
    <property type="project" value="UniProtKB-ARBA"/>
</dbReference>
<dbReference type="RefSeq" id="WP_118271585.1">
    <property type="nucleotide sequence ID" value="NZ_QSJI01000002.1"/>
</dbReference>
<reference evidence="1 2" key="1">
    <citation type="submission" date="2018-08" db="EMBL/GenBank/DDBJ databases">
        <title>A genome reference for cultivated species of the human gut microbiota.</title>
        <authorList>
            <person name="Zou Y."/>
            <person name="Xue W."/>
            <person name="Luo G."/>
        </authorList>
    </citation>
    <scope>NUCLEOTIDE SEQUENCE [LARGE SCALE GENOMIC DNA]</scope>
    <source>
        <strain evidence="1 2">AM30-5LB</strain>
    </source>
</reference>
<gene>
    <name evidence="1" type="ORF">DW787_03030</name>
</gene>
<dbReference type="AlphaFoldDB" id="A0A414FY57"/>
<evidence type="ECO:0000313" key="2">
    <source>
        <dbReference type="Proteomes" id="UP000286050"/>
    </source>
</evidence>
<organism evidence="1 2">
    <name type="scientific">Collinsella intestinalis</name>
    <dbReference type="NCBI Taxonomy" id="147207"/>
    <lineage>
        <taxon>Bacteria</taxon>
        <taxon>Bacillati</taxon>
        <taxon>Actinomycetota</taxon>
        <taxon>Coriobacteriia</taxon>
        <taxon>Coriobacteriales</taxon>
        <taxon>Coriobacteriaceae</taxon>
        <taxon>Collinsella</taxon>
    </lineage>
</organism>
<evidence type="ECO:0000313" key="1">
    <source>
        <dbReference type="EMBL" id="RHD56533.1"/>
    </source>
</evidence>
<dbReference type="PANTHER" id="PTHR10000:SF25">
    <property type="entry name" value="PHOSPHATASE YKRA-RELATED"/>
    <property type="match status" value="1"/>
</dbReference>
<dbReference type="GO" id="GO:0000287">
    <property type="term" value="F:magnesium ion binding"/>
    <property type="evidence" value="ECO:0007669"/>
    <property type="project" value="TreeGrafter"/>
</dbReference>
<dbReference type="GO" id="GO:0005829">
    <property type="term" value="C:cytosol"/>
    <property type="evidence" value="ECO:0007669"/>
    <property type="project" value="TreeGrafter"/>
</dbReference>
<dbReference type="PANTHER" id="PTHR10000">
    <property type="entry name" value="PHOSPHOSERINE PHOSPHATASE"/>
    <property type="match status" value="1"/>
</dbReference>
<comment type="caution">
    <text evidence="1">The sequence shown here is derived from an EMBL/GenBank/DDBJ whole genome shotgun (WGS) entry which is preliminary data.</text>
</comment>
<dbReference type="Gene3D" id="3.40.50.1000">
    <property type="entry name" value="HAD superfamily/HAD-like"/>
    <property type="match status" value="1"/>
</dbReference>
<dbReference type="NCBIfam" id="TIGR00099">
    <property type="entry name" value="Cof-subfamily"/>
    <property type="match status" value="1"/>
</dbReference>
<dbReference type="PROSITE" id="PS01229">
    <property type="entry name" value="COF_2"/>
    <property type="match status" value="1"/>
</dbReference>
<dbReference type="InterPro" id="IPR000150">
    <property type="entry name" value="Cof"/>
</dbReference>
<name>A0A414FY57_9ACTN</name>
<sequence length="255" mass="28474">MIKAAFFDIDGTLVGFKTHRVPESAWRAIELMRSKGIKVCIASGRSLMEMHEELKTGFDAYVTMNGQLCFDDEGVFRDAHIDDRDVRVIVEQARQGLYDLYVMQGSRSFVNNLGDRVIELGRQVGLDYSLGDLDWAYELPVYQFNVFGGPDVEQVFLSKTEHVVATRWNDLFCDVVPAKGGKDYGVRAALERFGIAHEEAIAFGDGENDLGMFEVVGTSIAMGNAWDGVKERASFVTTDVDDDGIWYACRKLGLV</sequence>
<dbReference type="Gene3D" id="3.30.1240.10">
    <property type="match status" value="1"/>
</dbReference>
<keyword evidence="1" id="KW-0378">Hydrolase</keyword>